<gene>
    <name evidence="2" type="ORF">DAKH74_037610</name>
</gene>
<feature type="region of interest" description="Disordered" evidence="1">
    <location>
        <begin position="170"/>
        <end position="308"/>
    </location>
</feature>
<proteinExistence type="predicted"/>
<feature type="compositionally biased region" description="Low complexity" evidence="1">
    <location>
        <begin position="207"/>
        <end position="216"/>
    </location>
</feature>
<evidence type="ECO:0000313" key="2">
    <source>
        <dbReference type="EMBL" id="GMM57145.1"/>
    </source>
</evidence>
<name>A0AAV5RZW1_MAUHU</name>
<dbReference type="Proteomes" id="UP001377567">
    <property type="component" value="Unassembled WGS sequence"/>
</dbReference>
<keyword evidence="3" id="KW-1185">Reference proteome</keyword>
<organism evidence="2 3">
    <name type="scientific">Maudiozyma humilis</name>
    <name type="common">Sour dough yeast</name>
    <name type="synonym">Kazachstania humilis</name>
    <dbReference type="NCBI Taxonomy" id="51915"/>
    <lineage>
        <taxon>Eukaryota</taxon>
        <taxon>Fungi</taxon>
        <taxon>Dikarya</taxon>
        <taxon>Ascomycota</taxon>
        <taxon>Saccharomycotina</taxon>
        <taxon>Saccharomycetes</taxon>
        <taxon>Saccharomycetales</taxon>
        <taxon>Saccharomycetaceae</taxon>
        <taxon>Maudiozyma</taxon>
    </lineage>
</organism>
<dbReference type="EMBL" id="BTGD01000011">
    <property type="protein sequence ID" value="GMM57145.1"/>
    <property type="molecule type" value="Genomic_DNA"/>
</dbReference>
<feature type="compositionally biased region" description="Low complexity" evidence="1">
    <location>
        <begin position="176"/>
        <end position="189"/>
    </location>
</feature>
<comment type="caution">
    <text evidence="2">The sequence shown here is derived from an EMBL/GenBank/DDBJ whole genome shotgun (WGS) entry which is preliminary data.</text>
</comment>
<evidence type="ECO:0000256" key="1">
    <source>
        <dbReference type="SAM" id="MobiDB-lite"/>
    </source>
</evidence>
<protein>
    <submittedName>
        <fullName evidence="2">Uncharacterized protein</fullName>
    </submittedName>
</protein>
<feature type="compositionally biased region" description="Polar residues" evidence="1">
    <location>
        <begin position="250"/>
        <end position="267"/>
    </location>
</feature>
<dbReference type="AlphaFoldDB" id="A0AAV5RZW1"/>
<sequence>MVTFNQLKEDTILGANELLTKNQLVQRHKRFVESSIHSLDILIDDLSDGSSKGERISTMATVPMSHFGITVSPTPREYATVVRHITRRINRSTGFSFVQKEYHERNDSNYSKHYGYVCGCKRCDRPSINPVPYAAQLYREKGNSQYGILLMDYQVFNGFINISLSHPGIHRTGRPSVSTETTSDSVVLVPQSSIPPDNATVIADGPSSSTETTSESIVLVSQSSTLPDKETVVADGPSSSTGPLSTTETASESIVPVSQASTSSDKGTATADDADVSAETTSDSIFPVPESSTPPDKEAVPEAVTADDCDGGCPSLSINITVSSEVDGYLLVDQQKE</sequence>
<feature type="compositionally biased region" description="Polar residues" evidence="1">
    <location>
        <begin position="278"/>
        <end position="294"/>
    </location>
</feature>
<feature type="compositionally biased region" description="Low complexity" evidence="1">
    <location>
        <begin position="236"/>
        <end position="249"/>
    </location>
</feature>
<reference evidence="2 3" key="1">
    <citation type="journal article" date="2023" name="Elife">
        <title>Identification of key yeast species and microbe-microbe interactions impacting larval growth of Drosophila in the wild.</title>
        <authorList>
            <person name="Mure A."/>
            <person name="Sugiura Y."/>
            <person name="Maeda R."/>
            <person name="Honda K."/>
            <person name="Sakurai N."/>
            <person name="Takahashi Y."/>
            <person name="Watada M."/>
            <person name="Katoh T."/>
            <person name="Gotoh A."/>
            <person name="Gotoh Y."/>
            <person name="Taniguchi I."/>
            <person name="Nakamura K."/>
            <person name="Hayashi T."/>
            <person name="Katayama T."/>
            <person name="Uemura T."/>
            <person name="Hattori Y."/>
        </authorList>
    </citation>
    <scope>NUCLEOTIDE SEQUENCE [LARGE SCALE GENOMIC DNA]</scope>
    <source>
        <strain evidence="2 3">KH-74</strain>
    </source>
</reference>
<evidence type="ECO:0000313" key="3">
    <source>
        <dbReference type="Proteomes" id="UP001377567"/>
    </source>
</evidence>
<accession>A0AAV5RZW1</accession>